<dbReference type="Proteomes" id="UP000190367">
    <property type="component" value="Unassembled WGS sequence"/>
</dbReference>
<accession>A0A1T4P481</accession>
<dbReference type="AlphaFoldDB" id="A0A1T4P481"/>
<gene>
    <name evidence="1" type="ORF">SAMN04488128_1011908</name>
</gene>
<dbReference type="RefSeq" id="WP_159455958.1">
    <property type="nucleotide sequence ID" value="NZ_FUWZ01000001.1"/>
</dbReference>
<dbReference type="STRING" id="634771.SAMN04488128_1011908"/>
<dbReference type="EMBL" id="FUWZ01000001">
    <property type="protein sequence ID" value="SJZ86323.1"/>
    <property type="molecule type" value="Genomic_DNA"/>
</dbReference>
<reference evidence="2" key="1">
    <citation type="submission" date="2017-02" db="EMBL/GenBank/DDBJ databases">
        <authorList>
            <person name="Varghese N."/>
            <person name="Submissions S."/>
        </authorList>
    </citation>
    <scope>NUCLEOTIDE SEQUENCE [LARGE SCALE GENOMIC DNA]</scope>
    <source>
        <strain evidence="2">DSM 22224</strain>
    </source>
</reference>
<protein>
    <submittedName>
        <fullName evidence="1">Uncharacterized protein</fullName>
    </submittedName>
</protein>
<sequence length="57" mass="6161">MKKKLSKLNAKKVDAPAAIKGGLLQMVSDTSGGDCYFTTAFCTQRGDQFSCDHKTDC</sequence>
<name>A0A1T4P481_9BACT</name>
<organism evidence="1 2">
    <name type="scientific">Chitinophaga eiseniae</name>
    <dbReference type="NCBI Taxonomy" id="634771"/>
    <lineage>
        <taxon>Bacteria</taxon>
        <taxon>Pseudomonadati</taxon>
        <taxon>Bacteroidota</taxon>
        <taxon>Chitinophagia</taxon>
        <taxon>Chitinophagales</taxon>
        <taxon>Chitinophagaceae</taxon>
        <taxon>Chitinophaga</taxon>
    </lineage>
</organism>
<evidence type="ECO:0000313" key="2">
    <source>
        <dbReference type="Proteomes" id="UP000190367"/>
    </source>
</evidence>
<evidence type="ECO:0000313" key="1">
    <source>
        <dbReference type="EMBL" id="SJZ86323.1"/>
    </source>
</evidence>
<keyword evidence="2" id="KW-1185">Reference proteome</keyword>
<proteinExistence type="predicted"/>